<dbReference type="AlphaFoldDB" id="A0A8H6LUB2"/>
<sequence length="356" mass="39982">MNIPPFLQTRLLGPKEDLCPRDVQELVLSYLPLPDLVSLSKVPKIEGEVEEHVRSRVVRLLAKIGVDPEELLGILKKTGSVISGSAALEVVVPGTCRPNDLNLYCPLGKVDETSKLLLRGEAYETIQSPDFAKLSERKRIETFDLNNGVSQIVRFKHKSGVTVTLVESLSYSPLAPIFFFHNTILMNCITGDEVVSFYPYMISSLTGLKNNRSDRPSTHSPDKIKKWESLGFNIIDSCETDHSNHVFWNSTPKHGFCHREYRTTTDVHCARLAFSPVSKPNVVGPVLCWRLGYDVRRESFTTRNSPVVVISTTGWPRDRATKATARSGTIVWHTYTAPLLQDSETVDPCLWKRSFP</sequence>
<keyword evidence="2" id="KW-1185">Reference proteome</keyword>
<name>A0A8H6LUB2_9AGAR</name>
<reference evidence="1 2" key="1">
    <citation type="submission" date="2020-07" db="EMBL/GenBank/DDBJ databases">
        <title>Comparative genomics of pyrophilous fungi reveals a link between fire events and developmental genes.</title>
        <authorList>
            <consortium name="DOE Joint Genome Institute"/>
            <person name="Steindorff A.S."/>
            <person name="Carver A."/>
            <person name="Calhoun S."/>
            <person name="Stillman K."/>
            <person name="Liu H."/>
            <person name="Lipzen A."/>
            <person name="Pangilinan J."/>
            <person name="Labutti K."/>
            <person name="Bruns T.D."/>
            <person name="Grigoriev I.V."/>
        </authorList>
    </citation>
    <scope>NUCLEOTIDE SEQUENCE [LARGE SCALE GENOMIC DNA]</scope>
    <source>
        <strain evidence="1 2">CBS 144469</strain>
    </source>
</reference>
<protein>
    <submittedName>
        <fullName evidence="1">Uncharacterized protein</fullName>
    </submittedName>
</protein>
<accession>A0A8H6LUB2</accession>
<dbReference type="Proteomes" id="UP000521943">
    <property type="component" value="Unassembled WGS sequence"/>
</dbReference>
<comment type="caution">
    <text evidence="1">The sequence shown here is derived from an EMBL/GenBank/DDBJ whole genome shotgun (WGS) entry which is preliminary data.</text>
</comment>
<proteinExistence type="predicted"/>
<dbReference type="EMBL" id="JACGCI010000182">
    <property type="protein sequence ID" value="KAF6742489.1"/>
    <property type="molecule type" value="Genomic_DNA"/>
</dbReference>
<gene>
    <name evidence="1" type="ORF">DFP72DRAFT_860423</name>
</gene>
<dbReference type="OrthoDB" id="3067340at2759"/>
<evidence type="ECO:0000313" key="1">
    <source>
        <dbReference type="EMBL" id="KAF6742489.1"/>
    </source>
</evidence>
<evidence type="ECO:0000313" key="2">
    <source>
        <dbReference type="Proteomes" id="UP000521943"/>
    </source>
</evidence>
<organism evidence="1 2">
    <name type="scientific">Ephemerocybe angulata</name>
    <dbReference type="NCBI Taxonomy" id="980116"/>
    <lineage>
        <taxon>Eukaryota</taxon>
        <taxon>Fungi</taxon>
        <taxon>Dikarya</taxon>
        <taxon>Basidiomycota</taxon>
        <taxon>Agaricomycotina</taxon>
        <taxon>Agaricomycetes</taxon>
        <taxon>Agaricomycetidae</taxon>
        <taxon>Agaricales</taxon>
        <taxon>Agaricineae</taxon>
        <taxon>Psathyrellaceae</taxon>
        <taxon>Ephemerocybe</taxon>
    </lineage>
</organism>